<dbReference type="PANTHER" id="PTHR22931">
    <property type="entry name" value="PHOSPHOENOLPYRUVATE DIKINASE-RELATED"/>
    <property type="match status" value="1"/>
</dbReference>
<dbReference type="SUPFAM" id="SSF52009">
    <property type="entry name" value="Phosphohistidine domain"/>
    <property type="match status" value="1"/>
</dbReference>
<proteinExistence type="inferred from homology"/>
<feature type="binding site" evidence="13">
    <location>
        <position position="750"/>
    </location>
    <ligand>
        <name>Mg(2+)</name>
        <dbReference type="ChEBI" id="CHEBI:18420"/>
    </ligand>
</feature>
<dbReference type="InterPro" id="IPR013815">
    <property type="entry name" value="ATP_grasp_subdomain_1"/>
</dbReference>
<dbReference type="Gene3D" id="3.30.1490.20">
    <property type="entry name" value="ATP-grasp fold, A domain"/>
    <property type="match status" value="1"/>
</dbReference>
<dbReference type="PIRSF" id="PIRSF000853">
    <property type="entry name" value="PPDK"/>
    <property type="match status" value="1"/>
</dbReference>
<dbReference type="Pfam" id="PF02896">
    <property type="entry name" value="PEP-utilizers_C"/>
    <property type="match status" value="1"/>
</dbReference>
<evidence type="ECO:0000256" key="3">
    <source>
        <dbReference type="ARBA" id="ARBA00007837"/>
    </source>
</evidence>
<feature type="binding site" evidence="12">
    <location>
        <position position="749"/>
    </location>
    <ligand>
        <name>substrate</name>
    </ligand>
</feature>
<dbReference type="PANTHER" id="PTHR22931:SF9">
    <property type="entry name" value="PYRUVATE, PHOSPHATE DIKINASE 1, CHLOROPLASTIC"/>
    <property type="match status" value="1"/>
</dbReference>
<feature type="domain" description="PEP-utilising enzyme mobile" evidence="15">
    <location>
        <begin position="403"/>
        <end position="485"/>
    </location>
</feature>
<evidence type="ECO:0000256" key="8">
    <source>
        <dbReference type="ARBA" id="ARBA00022777"/>
    </source>
</evidence>
<dbReference type="KEGG" id="php:PhaeoP97_02702"/>
<evidence type="ECO:0000259" key="16">
    <source>
        <dbReference type="Pfam" id="PF02896"/>
    </source>
</evidence>
<feature type="domain" description="PEP-utilising enzyme C-terminal" evidence="16">
    <location>
        <begin position="499"/>
        <end position="850"/>
    </location>
</feature>
<evidence type="ECO:0000259" key="15">
    <source>
        <dbReference type="Pfam" id="PF00391"/>
    </source>
</evidence>
<dbReference type="Gene3D" id="1.10.189.10">
    <property type="entry name" value="Pyruvate Phosphate Dikinase, domain 2"/>
    <property type="match status" value="1"/>
</dbReference>
<dbReference type="SUPFAM" id="SSF51621">
    <property type="entry name" value="Phosphoenolpyruvate/pyruvate domain"/>
    <property type="match status" value="1"/>
</dbReference>
<feature type="region of interest" description="Disordered" evidence="14">
    <location>
        <begin position="1"/>
        <end position="20"/>
    </location>
</feature>
<evidence type="ECO:0000256" key="12">
    <source>
        <dbReference type="PIRSR" id="PIRSR000853-2"/>
    </source>
</evidence>
<keyword evidence="18" id="KW-1185">Reference proteome</keyword>
<feature type="binding site" evidence="12">
    <location>
        <position position="726"/>
    </location>
    <ligand>
        <name>substrate</name>
    </ligand>
</feature>
<feature type="binding site" evidence="13">
    <location>
        <position position="726"/>
    </location>
    <ligand>
        <name>Mg(2+)</name>
        <dbReference type="ChEBI" id="CHEBI:18420"/>
    </ligand>
</feature>
<evidence type="ECO:0000256" key="4">
    <source>
        <dbReference type="ARBA" id="ARBA00011994"/>
    </source>
</evidence>
<evidence type="ECO:0000313" key="17">
    <source>
        <dbReference type="EMBL" id="APG48079.1"/>
    </source>
</evidence>
<evidence type="ECO:0000256" key="11">
    <source>
        <dbReference type="PIRSR" id="PIRSR000853-1"/>
    </source>
</evidence>
<dbReference type="STRING" id="1844006.PhaeoP97_02702"/>
<dbReference type="InterPro" id="IPR023151">
    <property type="entry name" value="PEP_util_CS"/>
</dbReference>
<feature type="binding site" evidence="12">
    <location>
        <position position="747"/>
    </location>
    <ligand>
        <name>substrate</name>
    </ligand>
</feature>
<comment type="similarity">
    <text evidence="3">Belongs to the PEP-utilizing enzyme family.</text>
</comment>
<keyword evidence="6 17" id="KW-0808">Transferase</keyword>
<evidence type="ECO:0000256" key="13">
    <source>
        <dbReference type="PIRSR" id="PIRSR000853-3"/>
    </source>
</evidence>
<dbReference type="AlphaFoldDB" id="A0A1L3I7E3"/>
<evidence type="ECO:0000256" key="1">
    <source>
        <dbReference type="ARBA" id="ARBA00001946"/>
    </source>
</evidence>
<dbReference type="EMBL" id="CP016364">
    <property type="protein sequence ID" value="APG48079.1"/>
    <property type="molecule type" value="Genomic_DNA"/>
</dbReference>
<protein>
    <recommendedName>
        <fullName evidence="5">Pyruvate, phosphate dikinase</fullName>
        <ecNumber evidence="4">2.7.9.1</ecNumber>
    </recommendedName>
    <alternativeName>
        <fullName evidence="10">Pyruvate, orthophosphate dikinase</fullName>
    </alternativeName>
</protein>
<dbReference type="GO" id="GO:0046872">
    <property type="term" value="F:metal ion binding"/>
    <property type="evidence" value="ECO:0007669"/>
    <property type="project" value="UniProtKB-KW"/>
</dbReference>
<feature type="binding site" evidence="12">
    <location>
        <position position="750"/>
    </location>
    <ligand>
        <name>substrate</name>
    </ligand>
</feature>
<evidence type="ECO:0000256" key="7">
    <source>
        <dbReference type="ARBA" id="ARBA00022723"/>
    </source>
</evidence>
<dbReference type="Gene3D" id="3.50.30.10">
    <property type="entry name" value="Phosphohistidine domain"/>
    <property type="match status" value="1"/>
</dbReference>
<dbReference type="EC" id="2.7.9.1" evidence="4"/>
<dbReference type="InterPro" id="IPR036637">
    <property type="entry name" value="Phosphohistidine_dom_sf"/>
</dbReference>
<evidence type="ECO:0000256" key="5">
    <source>
        <dbReference type="ARBA" id="ARBA00020138"/>
    </source>
</evidence>
<dbReference type="InterPro" id="IPR010121">
    <property type="entry name" value="Pyruvate_phosphate_dikinase"/>
</dbReference>
<feature type="active site" description="Tele-phosphohistidine intermediate" evidence="11">
    <location>
        <position position="436"/>
    </location>
</feature>
<dbReference type="InterPro" id="IPR015813">
    <property type="entry name" value="Pyrv/PenolPyrv_kinase-like_dom"/>
</dbReference>
<feature type="compositionally biased region" description="Basic and acidic residues" evidence="14">
    <location>
        <begin position="1"/>
        <end position="16"/>
    </location>
</feature>
<evidence type="ECO:0000256" key="10">
    <source>
        <dbReference type="ARBA" id="ARBA00032883"/>
    </source>
</evidence>
<keyword evidence="7 13" id="KW-0479">Metal-binding</keyword>
<dbReference type="SUPFAM" id="SSF56059">
    <property type="entry name" value="Glutathione synthetase ATP-binding domain-like"/>
    <property type="match status" value="1"/>
</dbReference>
<keyword evidence="9 13" id="KW-0460">Magnesium</keyword>
<name>A0A1L3I7E3_9RHOB</name>
<evidence type="ECO:0000256" key="9">
    <source>
        <dbReference type="ARBA" id="ARBA00022842"/>
    </source>
</evidence>
<gene>
    <name evidence="17" type="primary">ppdK</name>
    <name evidence="17" type="ORF">PhaeoP97_02702</name>
</gene>
<comment type="cofactor">
    <cofactor evidence="1 13">
        <name>Mg(2+)</name>
        <dbReference type="ChEBI" id="CHEBI:18420"/>
    </cofactor>
</comment>
<dbReference type="InterPro" id="IPR040442">
    <property type="entry name" value="Pyrv_kinase-like_dom_sf"/>
</dbReference>
<dbReference type="Proteomes" id="UP000183859">
    <property type="component" value="Chromosome"/>
</dbReference>
<dbReference type="GO" id="GO:0016301">
    <property type="term" value="F:kinase activity"/>
    <property type="evidence" value="ECO:0007669"/>
    <property type="project" value="UniProtKB-KW"/>
</dbReference>
<evidence type="ECO:0000256" key="6">
    <source>
        <dbReference type="ARBA" id="ARBA00022679"/>
    </source>
</evidence>
<keyword evidence="8 17" id="KW-0418">Kinase</keyword>
<organism evidence="17 18">
    <name type="scientific">Phaeobacter porticola</name>
    <dbReference type="NCBI Taxonomy" id="1844006"/>
    <lineage>
        <taxon>Bacteria</taxon>
        <taxon>Pseudomonadati</taxon>
        <taxon>Pseudomonadota</taxon>
        <taxon>Alphaproteobacteria</taxon>
        <taxon>Rhodobacterales</taxon>
        <taxon>Roseobacteraceae</taxon>
        <taxon>Phaeobacter</taxon>
    </lineage>
</organism>
<dbReference type="Gene3D" id="3.20.20.60">
    <property type="entry name" value="Phosphoenolpyruvate-binding domains"/>
    <property type="match status" value="1"/>
</dbReference>
<dbReference type="Gene3D" id="3.30.470.20">
    <property type="entry name" value="ATP-grasp fold, B domain"/>
    <property type="match status" value="1"/>
</dbReference>
<accession>A0A1L3I7E3</accession>
<feature type="binding site" evidence="12">
    <location>
        <position position="748"/>
    </location>
    <ligand>
        <name>substrate</name>
    </ligand>
</feature>
<keyword evidence="17" id="KW-0670">Pyruvate</keyword>
<feature type="binding site" evidence="12">
    <location>
        <position position="543"/>
    </location>
    <ligand>
        <name>substrate</name>
    </ligand>
</feature>
<comment type="function">
    <text evidence="2">Catalyzes the reversible phosphorylation of pyruvate and phosphate.</text>
</comment>
<evidence type="ECO:0000256" key="14">
    <source>
        <dbReference type="SAM" id="MobiDB-lite"/>
    </source>
</evidence>
<reference evidence="18" key="1">
    <citation type="submission" date="2016-07" db="EMBL/GenBank/DDBJ databases">
        <title>Phaeobacter portensis sp. nov., a tropodithietic acid producing bacterium isolated from a German harbor.</title>
        <authorList>
            <person name="Freese H.M."/>
            <person name="Bunk B."/>
            <person name="Breider S."/>
            <person name="Brinkhoff T."/>
        </authorList>
    </citation>
    <scope>NUCLEOTIDE SEQUENCE [LARGE SCALE GENOMIC DNA]</scope>
    <source>
        <strain evidence="18">P97</strain>
    </source>
</reference>
<feature type="binding site" evidence="12">
    <location>
        <position position="599"/>
    </location>
    <ligand>
        <name>substrate</name>
    </ligand>
</feature>
<dbReference type="InterPro" id="IPR000121">
    <property type="entry name" value="PEP_util_C"/>
</dbReference>
<dbReference type="GO" id="GO:0005524">
    <property type="term" value="F:ATP binding"/>
    <property type="evidence" value="ECO:0007669"/>
    <property type="project" value="InterPro"/>
</dbReference>
<dbReference type="InterPro" id="IPR008279">
    <property type="entry name" value="PEP-util_enz_mobile_dom"/>
</dbReference>
<sequence length="866" mass="92932">MQKHDQDMGGPTRDETPDSVLITPVAPIANHTHGGRAKCLQRLVRLDLPVPRTVALSFQAVHGIAQGEMPDMAAIVEAFPADALLCVRPSSQDPDWGGPGAILNIGMNDARYVDLCDSLGRDGAAALYLRFVQSYAVHVARLDPDVFDDVEDGGPDALSEVLHAYEAETDEPFPQDPAEQLAAVLRSMARAWEGTSARLLRQAKGAPADAGLGLVVQEMVPGFGQGECGSGVLQLVNTKTGQPQITGRYLSQSQGRDALGAGAEALYLERDPRGPSLEESAPEAFADLKSHARLMRQRLREEMQVEFVIESGAVHLLDGVRVTRSAQAAVRIAVALAEDGIIACQEAVMRVDARILTELLHRQVAPGATRDVIGSGIAASPGAATGRLVFTAAEAQASAARGEPCILVRRETSPEDVRGMHAAAAVLTERGGITSHAAVIGRGLGLPCIVGASNLKFHTRRKQLVAGDGRLFTRGDILTIDGSSGQVLAGEPDMMEAAEDGAFQTLLTWADAVRDIDIRANADTPEDAMTARKFNAQGIGLCRTEHMFFDPGRLTVMREMIFAETSDGRAAVLARLLPIQREDFQALFRIMEGLPVCIRLFDPPLHEFLPTSTTGQRELSEALGIPVSDVTRRVEEMEEYNPMLGLRGVRLGVTVPEIYDMQARAIFEATLDASKEGAPVVPEIMIPLVSAAREVELVKARIDAVALAVKAERGEDFTYRLGVMVETPRAALRAGEISPHTSFLSFGTNDLTQMTYGLSRDDAGRFMSAYVNQGVFPEDPFHVLDTDGVGELLKLGVQRGRAENPDITLSICGEHGGNPESIAFCREAGFDYVSCSPFRVPVARLAAAQLAISSQTGDSPHQSVKP</sequence>
<dbReference type="PROSITE" id="PS00742">
    <property type="entry name" value="PEP_ENZYMES_2"/>
    <property type="match status" value="1"/>
</dbReference>
<dbReference type="Pfam" id="PF00391">
    <property type="entry name" value="PEP-utilizers"/>
    <property type="match status" value="1"/>
</dbReference>
<evidence type="ECO:0000256" key="2">
    <source>
        <dbReference type="ARBA" id="ARBA00003144"/>
    </source>
</evidence>
<feature type="active site" description="Proton donor" evidence="11">
    <location>
        <position position="812"/>
    </location>
</feature>
<dbReference type="GO" id="GO:0050242">
    <property type="term" value="F:pyruvate, phosphate dikinase activity"/>
    <property type="evidence" value="ECO:0007669"/>
    <property type="project" value="UniProtKB-EC"/>
</dbReference>
<evidence type="ECO:0000313" key="18">
    <source>
        <dbReference type="Proteomes" id="UP000183859"/>
    </source>
</evidence>